<name>A0AAW1PQZ8_9CHLO</name>
<comment type="caution">
    <text evidence="5">The sequence shown here is derived from an EMBL/GenBank/DDBJ whole genome shotgun (WGS) entry which is preliminary data.</text>
</comment>
<feature type="repeat" description="WD" evidence="3">
    <location>
        <begin position="16"/>
        <end position="50"/>
    </location>
</feature>
<evidence type="ECO:0000313" key="5">
    <source>
        <dbReference type="EMBL" id="KAK9812175.1"/>
    </source>
</evidence>
<dbReference type="InterPro" id="IPR015943">
    <property type="entry name" value="WD40/YVTN_repeat-like_dom_sf"/>
</dbReference>
<keyword evidence="2" id="KW-0677">Repeat</keyword>
<keyword evidence="6" id="KW-1185">Reference proteome</keyword>
<reference evidence="5 6" key="1">
    <citation type="journal article" date="2024" name="Nat. Commun.">
        <title>Phylogenomics reveals the evolutionary origins of lichenization in chlorophyte algae.</title>
        <authorList>
            <person name="Puginier C."/>
            <person name="Libourel C."/>
            <person name="Otte J."/>
            <person name="Skaloud P."/>
            <person name="Haon M."/>
            <person name="Grisel S."/>
            <person name="Petersen M."/>
            <person name="Berrin J.G."/>
            <person name="Delaux P.M."/>
            <person name="Dal Grande F."/>
            <person name="Keller J."/>
        </authorList>
    </citation>
    <scope>NUCLEOTIDE SEQUENCE [LARGE SCALE GENOMIC DNA]</scope>
    <source>
        <strain evidence="5 6">SAG 2036</strain>
    </source>
</reference>
<dbReference type="InterPro" id="IPR036322">
    <property type="entry name" value="WD40_repeat_dom_sf"/>
</dbReference>
<accession>A0AAW1PQZ8</accession>
<evidence type="ECO:0000256" key="2">
    <source>
        <dbReference type="ARBA" id="ARBA00022737"/>
    </source>
</evidence>
<dbReference type="InterPro" id="IPR001680">
    <property type="entry name" value="WD40_rpt"/>
</dbReference>
<feature type="region of interest" description="Disordered" evidence="4">
    <location>
        <begin position="352"/>
        <end position="450"/>
    </location>
</feature>
<dbReference type="GO" id="GO:0007020">
    <property type="term" value="P:microtubule nucleation"/>
    <property type="evidence" value="ECO:0007669"/>
    <property type="project" value="TreeGrafter"/>
</dbReference>
<dbReference type="SMART" id="SM00320">
    <property type="entry name" value="WD40"/>
    <property type="match status" value="5"/>
</dbReference>
<keyword evidence="1 3" id="KW-0853">WD repeat</keyword>
<feature type="region of interest" description="Disordered" evidence="4">
    <location>
        <begin position="294"/>
        <end position="338"/>
    </location>
</feature>
<dbReference type="InterPro" id="IPR052818">
    <property type="entry name" value="NEDD1_Spindle_Assembly"/>
</dbReference>
<dbReference type="GO" id="GO:0000922">
    <property type="term" value="C:spindle pole"/>
    <property type="evidence" value="ECO:0007669"/>
    <property type="project" value="TreeGrafter"/>
</dbReference>
<feature type="compositionally biased region" description="Low complexity" evidence="4">
    <location>
        <begin position="243"/>
        <end position="262"/>
    </location>
</feature>
<evidence type="ECO:0000256" key="4">
    <source>
        <dbReference type="SAM" id="MobiDB-lite"/>
    </source>
</evidence>
<protein>
    <submittedName>
        <fullName evidence="5">Uncharacterized protein</fullName>
    </submittedName>
</protein>
<dbReference type="Pfam" id="PF00400">
    <property type="entry name" value="WD40"/>
    <property type="match status" value="3"/>
</dbReference>
<dbReference type="GO" id="GO:0005814">
    <property type="term" value="C:centriole"/>
    <property type="evidence" value="ECO:0007669"/>
    <property type="project" value="TreeGrafter"/>
</dbReference>
<evidence type="ECO:0000256" key="3">
    <source>
        <dbReference type="PROSITE-ProRule" id="PRU00221"/>
    </source>
</evidence>
<dbReference type="PROSITE" id="PS50082">
    <property type="entry name" value="WD_REPEATS_2"/>
    <property type="match status" value="1"/>
</dbReference>
<dbReference type="SUPFAM" id="SSF50978">
    <property type="entry name" value="WD40 repeat-like"/>
    <property type="match status" value="1"/>
</dbReference>
<dbReference type="GO" id="GO:0005737">
    <property type="term" value="C:cytoplasm"/>
    <property type="evidence" value="ECO:0007669"/>
    <property type="project" value="TreeGrafter"/>
</dbReference>
<dbReference type="AlphaFoldDB" id="A0AAW1PQZ8"/>
<feature type="region of interest" description="Disordered" evidence="4">
    <location>
        <begin position="240"/>
        <end position="262"/>
    </location>
</feature>
<evidence type="ECO:0000313" key="6">
    <source>
        <dbReference type="Proteomes" id="UP001465755"/>
    </source>
</evidence>
<dbReference type="GO" id="GO:0043015">
    <property type="term" value="F:gamma-tubulin binding"/>
    <property type="evidence" value="ECO:0007669"/>
    <property type="project" value="TreeGrafter"/>
</dbReference>
<gene>
    <name evidence="5" type="ORF">WJX73_002064</name>
</gene>
<dbReference type="EMBL" id="JALJOQ010000008">
    <property type="protein sequence ID" value="KAK9812175.1"/>
    <property type="molecule type" value="Genomic_DNA"/>
</dbReference>
<feature type="compositionally biased region" description="Polar residues" evidence="4">
    <location>
        <begin position="398"/>
        <end position="407"/>
    </location>
</feature>
<dbReference type="InterPro" id="IPR019775">
    <property type="entry name" value="WD40_repeat_CS"/>
</dbReference>
<evidence type="ECO:0000256" key="1">
    <source>
        <dbReference type="ARBA" id="ARBA00022574"/>
    </source>
</evidence>
<feature type="compositionally biased region" description="Acidic residues" evidence="4">
    <location>
        <begin position="417"/>
        <end position="427"/>
    </location>
</feature>
<sequence length="531" mass="55693">MGVLPKEDDGHRFAGINDLTFSKGSKMIAIACEDATVQVWDLKTQARRYVLGEHASAVTCVCFSPSDQFIASASTTGAAWLHEALGGHPIRQVCQGVTPRKNSVHVSSLEPLVASAAEDGCIHVWDAEHPKAGSSYRLHRAPATGACFSPASPLIVVSAGLDSRVCLLDRRTQVDQITEVLPGAPLSSITCRDDGTSIVVGTTGGDVLLYDPRRLNQPLVRKGFGTEEIKSLHWQNAARKKSASASASTSQSLPSPSERGAPVSASIVDAPAAPSAAAHEVAAAAAPDEAAVAAVSPAEARAEAQPGNEGWPGAHHDASPFSPTVPSSPPQFQPWLYSNSPAAGYVQDAEAFNPTAPRSPSRSRSERLPNGTANGGTPAVQPASAATRPPETPPQKASVPSSATQQGGDYHPFHDGDEVEEIGGEGDDMQRWPDTGQTQALTEGGAGKQQLGTSNRAKMLAALAGNGAHDQGSASPGAVNDKLMGLQEDVRRLHLEMIRQFTINQVDFTEAFQTVIQQQNMLIGCCLILWA</sequence>
<dbReference type="Gene3D" id="2.130.10.10">
    <property type="entry name" value="YVTN repeat-like/Quinoprotein amine dehydrogenase"/>
    <property type="match status" value="2"/>
</dbReference>
<dbReference type="PANTHER" id="PTHR44414:SF1">
    <property type="entry name" value="PROTEIN NEDD1"/>
    <property type="match status" value="1"/>
</dbReference>
<dbReference type="GO" id="GO:0036064">
    <property type="term" value="C:ciliary basal body"/>
    <property type="evidence" value="ECO:0007669"/>
    <property type="project" value="TreeGrafter"/>
</dbReference>
<dbReference type="Proteomes" id="UP001465755">
    <property type="component" value="Unassembled WGS sequence"/>
</dbReference>
<proteinExistence type="predicted"/>
<dbReference type="GO" id="GO:0000278">
    <property type="term" value="P:mitotic cell cycle"/>
    <property type="evidence" value="ECO:0007669"/>
    <property type="project" value="TreeGrafter"/>
</dbReference>
<organism evidence="5 6">
    <name type="scientific">Symbiochloris irregularis</name>
    <dbReference type="NCBI Taxonomy" id="706552"/>
    <lineage>
        <taxon>Eukaryota</taxon>
        <taxon>Viridiplantae</taxon>
        <taxon>Chlorophyta</taxon>
        <taxon>core chlorophytes</taxon>
        <taxon>Trebouxiophyceae</taxon>
        <taxon>Trebouxiales</taxon>
        <taxon>Trebouxiaceae</taxon>
        <taxon>Symbiochloris</taxon>
    </lineage>
</organism>
<dbReference type="PANTHER" id="PTHR44414">
    <property type="entry name" value="PROTEIN NEDD1"/>
    <property type="match status" value="1"/>
</dbReference>
<dbReference type="PROSITE" id="PS00678">
    <property type="entry name" value="WD_REPEATS_1"/>
    <property type="match status" value="1"/>
</dbReference>